<dbReference type="Gene3D" id="1.10.486.10">
    <property type="entry name" value="PCRA, domain 4"/>
    <property type="match status" value="1"/>
</dbReference>
<dbReference type="Proteomes" id="UP000019276">
    <property type="component" value="Unassembled WGS sequence"/>
</dbReference>
<keyword evidence="6 15" id="KW-0347">Helicase</keyword>
<comment type="catalytic activity">
    <reaction evidence="15">
        <text>Exonucleolytic cleavage (in the presence of ATP) in either 5'- to 3'- or 3'- to 5'-direction to yield 5'-phosphooligonucleotides.</text>
        <dbReference type="EC" id="3.1.11.5"/>
    </reaction>
</comment>
<feature type="binding site" evidence="15">
    <location>
        <position position="1089"/>
    </location>
    <ligand>
        <name>Mg(2+)</name>
        <dbReference type="ChEBI" id="CHEBI:18420"/>
    </ligand>
</feature>
<keyword evidence="8 15" id="KW-0067">ATP-binding</keyword>
<dbReference type="GO" id="GO:0043138">
    <property type="term" value="F:3'-5' DNA helicase activity"/>
    <property type="evidence" value="ECO:0007669"/>
    <property type="project" value="UniProtKB-UniRule"/>
</dbReference>
<dbReference type="SUPFAM" id="SSF52980">
    <property type="entry name" value="Restriction endonuclease-like"/>
    <property type="match status" value="1"/>
</dbReference>
<protein>
    <recommendedName>
        <fullName evidence="15">RecBCD enzyme subunit RecB</fullName>
        <ecNumber evidence="15">3.1.11.5</ecNumber>
        <ecNumber evidence="15">5.6.2.4</ecNumber>
    </recommendedName>
    <alternativeName>
        <fullName evidence="15">DNA 3'-5' helicase subunit RecB</fullName>
    </alternativeName>
    <alternativeName>
        <fullName evidence="15">Exonuclease V subunit RecB</fullName>
        <shortName evidence="15">ExoV subunit RecB</shortName>
    </alternativeName>
    <alternativeName>
        <fullName evidence="15">Helicase/nuclease RecBCD subunit RecB</fullName>
    </alternativeName>
</protein>
<dbReference type="RefSeq" id="WP_051479607.1">
    <property type="nucleotide sequence ID" value="NZ_ARZY01000005.1"/>
</dbReference>
<keyword evidence="12 15" id="KW-0413">Isomerase</keyword>
<feature type="active site" description="For nuclease activity" evidence="15">
    <location>
        <position position="1102"/>
    </location>
</feature>
<name>W7QEI5_9ALTE</name>
<evidence type="ECO:0000256" key="8">
    <source>
        <dbReference type="ARBA" id="ARBA00022840"/>
    </source>
</evidence>
<comment type="domain">
    <text evidence="15">The C-terminal domain has nuclease activity and interacts with RecD. It interacts with RecA, facilitating its loading onto ssDNA.</text>
</comment>
<dbReference type="AlphaFoldDB" id="W7QEI5"/>
<evidence type="ECO:0000256" key="5">
    <source>
        <dbReference type="ARBA" id="ARBA00022801"/>
    </source>
</evidence>
<evidence type="ECO:0000256" key="6">
    <source>
        <dbReference type="ARBA" id="ARBA00022806"/>
    </source>
</evidence>
<keyword evidence="9 15" id="KW-0460">Magnesium</keyword>
<comment type="catalytic activity">
    <reaction evidence="13 15">
        <text>Couples ATP hydrolysis with the unwinding of duplex DNA by translocating in the 3'-5' direction.</text>
        <dbReference type="EC" id="5.6.2.4"/>
    </reaction>
</comment>
<feature type="region of interest" description="Nuclease activity, interacts with RecD and RecA" evidence="15">
    <location>
        <begin position="908"/>
        <end position="1218"/>
    </location>
</feature>
<dbReference type="GO" id="GO:0016887">
    <property type="term" value="F:ATP hydrolysis activity"/>
    <property type="evidence" value="ECO:0007669"/>
    <property type="project" value="RHEA"/>
</dbReference>
<dbReference type="GO" id="GO:0000724">
    <property type="term" value="P:double-strand break repair via homologous recombination"/>
    <property type="evidence" value="ECO:0007669"/>
    <property type="project" value="UniProtKB-UniRule"/>
</dbReference>
<proteinExistence type="inferred from homology"/>
<comment type="catalytic activity">
    <reaction evidence="14 15">
        <text>ATP + H2O = ADP + phosphate + H(+)</text>
        <dbReference type="Rhea" id="RHEA:13065"/>
        <dbReference type="ChEBI" id="CHEBI:15377"/>
        <dbReference type="ChEBI" id="CHEBI:15378"/>
        <dbReference type="ChEBI" id="CHEBI:30616"/>
        <dbReference type="ChEBI" id="CHEBI:43474"/>
        <dbReference type="ChEBI" id="CHEBI:456216"/>
        <dbReference type="EC" id="5.6.2.4"/>
    </reaction>
</comment>
<comment type="miscellaneous">
    <text evidence="15">In the RecBCD complex, RecB has a slow 3'-5' helicase, an exonuclease activity and loads RecA onto ssDNA, RecD has a fast 5'-3' helicase activity, while RecC stimulates the ATPase and processivity of the RecB helicase and contributes to recognition of the Chi site.</text>
</comment>
<keyword evidence="4 15" id="KW-0227">DNA damage</keyword>
<dbReference type="OrthoDB" id="9810135at2"/>
<keyword evidence="2 15" id="KW-0479">Metal-binding</keyword>
<comment type="domain">
    <text evidence="15">The N-terminal DNA-binding domain is a ssDNA-dependent ATPase and has ATP-dependent 3'-5' helicase function. This domain interacts with RecC.</text>
</comment>
<evidence type="ECO:0000256" key="4">
    <source>
        <dbReference type="ARBA" id="ARBA00022763"/>
    </source>
</evidence>
<dbReference type="GO" id="GO:0009338">
    <property type="term" value="C:exodeoxyribonuclease V complex"/>
    <property type="evidence" value="ECO:0007669"/>
    <property type="project" value="TreeGrafter"/>
</dbReference>
<dbReference type="GO" id="GO:0005524">
    <property type="term" value="F:ATP binding"/>
    <property type="evidence" value="ECO:0007669"/>
    <property type="project" value="UniProtKB-UniRule"/>
</dbReference>
<dbReference type="PANTHER" id="PTHR11070">
    <property type="entry name" value="UVRD / RECB / PCRA DNA HELICASE FAMILY MEMBER"/>
    <property type="match status" value="1"/>
</dbReference>
<evidence type="ECO:0000259" key="18">
    <source>
        <dbReference type="PROSITE" id="PS51217"/>
    </source>
</evidence>
<keyword evidence="7 15" id="KW-0269">Exonuclease</keyword>
<evidence type="ECO:0000256" key="11">
    <source>
        <dbReference type="ARBA" id="ARBA00023204"/>
    </source>
</evidence>
<dbReference type="GO" id="GO:0005829">
    <property type="term" value="C:cytosol"/>
    <property type="evidence" value="ECO:0007669"/>
    <property type="project" value="TreeGrafter"/>
</dbReference>
<keyword evidence="11 15" id="KW-0234">DNA repair</keyword>
<dbReference type="PROSITE" id="PS51198">
    <property type="entry name" value="UVRD_HELICASE_ATP_BIND"/>
    <property type="match status" value="1"/>
</dbReference>
<evidence type="ECO:0000259" key="17">
    <source>
        <dbReference type="PROSITE" id="PS51198"/>
    </source>
</evidence>
<evidence type="ECO:0000256" key="14">
    <source>
        <dbReference type="ARBA" id="ARBA00048988"/>
    </source>
</evidence>
<dbReference type="InterPro" id="IPR011335">
    <property type="entry name" value="Restrct_endonuc-II-like"/>
</dbReference>
<dbReference type="InterPro" id="IPR014017">
    <property type="entry name" value="DNA_helicase_UvrD-like_C"/>
</dbReference>
<accession>W7QEI5</accession>
<dbReference type="InterPro" id="IPR011604">
    <property type="entry name" value="PDDEXK-like_dom_sf"/>
</dbReference>
<keyword evidence="5 15" id="KW-0378">Hydrolase</keyword>
<evidence type="ECO:0000313" key="19">
    <source>
        <dbReference type="EMBL" id="EWH11299.1"/>
    </source>
</evidence>
<dbReference type="InterPro" id="IPR027417">
    <property type="entry name" value="P-loop_NTPase"/>
</dbReference>
<reference evidence="19 20" key="1">
    <citation type="journal article" date="2014" name="Genome Announc.">
        <title>Draft Genome Sequence of the Agar-Degrading Bacterium Catenovulum sp. Strain DS-2, Isolated from Intestines of Haliotis diversicolor.</title>
        <authorList>
            <person name="Shan D."/>
            <person name="Li X."/>
            <person name="Gu Z."/>
            <person name="Wei G."/>
            <person name="Gao Z."/>
            <person name="Shao Z."/>
        </authorList>
    </citation>
    <scope>NUCLEOTIDE SEQUENCE [LARGE SCALE GENOMIC DNA]</scope>
    <source>
        <strain evidence="19 20">DS-2</strain>
    </source>
</reference>
<evidence type="ECO:0000256" key="1">
    <source>
        <dbReference type="ARBA" id="ARBA00022722"/>
    </source>
</evidence>
<dbReference type="InterPro" id="IPR004586">
    <property type="entry name" value="RecB"/>
</dbReference>
<dbReference type="HAMAP" id="MF_01485">
    <property type="entry name" value="RecB"/>
    <property type="match status" value="1"/>
</dbReference>
<gene>
    <name evidence="15" type="primary">recB</name>
    <name evidence="19" type="ORF">DS2_03970</name>
</gene>
<evidence type="ECO:0000256" key="7">
    <source>
        <dbReference type="ARBA" id="ARBA00022839"/>
    </source>
</evidence>
<feature type="domain" description="UvrD-like helicase ATP-binding" evidence="17">
    <location>
        <begin position="1"/>
        <end position="454"/>
    </location>
</feature>
<keyword evidence="20" id="KW-1185">Reference proteome</keyword>
<dbReference type="PATRIC" id="fig|1328313.3.peg.822"/>
<dbReference type="InterPro" id="IPR038726">
    <property type="entry name" value="PDDEXK_AddAB-type"/>
</dbReference>
<dbReference type="Pfam" id="PF00580">
    <property type="entry name" value="UvrD-helicase"/>
    <property type="match status" value="1"/>
</dbReference>
<organism evidence="19 20">
    <name type="scientific">Catenovulum agarivorans DS-2</name>
    <dbReference type="NCBI Taxonomy" id="1328313"/>
    <lineage>
        <taxon>Bacteria</taxon>
        <taxon>Pseudomonadati</taxon>
        <taxon>Pseudomonadota</taxon>
        <taxon>Gammaproteobacteria</taxon>
        <taxon>Alteromonadales</taxon>
        <taxon>Alteromonadaceae</taxon>
        <taxon>Catenovulum</taxon>
    </lineage>
</organism>
<dbReference type="Pfam" id="PF13361">
    <property type="entry name" value="UvrD_C"/>
    <property type="match status" value="1"/>
</dbReference>
<evidence type="ECO:0000256" key="15">
    <source>
        <dbReference type="HAMAP-Rule" id="MF_01485"/>
    </source>
</evidence>
<dbReference type="GO" id="GO:0000287">
    <property type="term" value="F:magnesium ion binding"/>
    <property type="evidence" value="ECO:0007669"/>
    <property type="project" value="UniProtKB-UniRule"/>
</dbReference>
<dbReference type="EC" id="3.1.11.5" evidence="15"/>
<comment type="cofactor">
    <cofactor evidence="15">
        <name>Mg(2+)</name>
        <dbReference type="ChEBI" id="CHEBI:18420"/>
    </cofactor>
    <text evidence="15">Binds 1 Mg(2+) ion per subunit.</text>
</comment>
<dbReference type="NCBIfam" id="TIGR00609">
    <property type="entry name" value="recB"/>
    <property type="match status" value="1"/>
</dbReference>
<keyword evidence="1 15" id="KW-0540">Nuclease</keyword>
<evidence type="ECO:0000256" key="16">
    <source>
        <dbReference type="PROSITE-ProRule" id="PRU00560"/>
    </source>
</evidence>
<feature type="domain" description="UvrD-like helicase C-terminal" evidence="18">
    <location>
        <begin position="488"/>
        <end position="748"/>
    </location>
</feature>
<dbReference type="PANTHER" id="PTHR11070:SF23">
    <property type="entry name" value="RECBCD ENZYME SUBUNIT RECB"/>
    <property type="match status" value="1"/>
</dbReference>
<evidence type="ECO:0000256" key="2">
    <source>
        <dbReference type="ARBA" id="ARBA00022723"/>
    </source>
</evidence>
<comment type="similarity">
    <text evidence="15">Belongs to the helicase family. UvrD subfamily.</text>
</comment>
<comment type="caution">
    <text evidence="19">The sequence shown here is derived from an EMBL/GenBank/DDBJ whole genome shotgun (WGS) entry which is preliminary data.</text>
</comment>
<dbReference type="InterPro" id="IPR000212">
    <property type="entry name" value="DNA_helicase_UvrD/REP"/>
</dbReference>
<dbReference type="EMBL" id="ARZY01000005">
    <property type="protein sequence ID" value="EWH11299.1"/>
    <property type="molecule type" value="Genomic_DNA"/>
</dbReference>
<dbReference type="Pfam" id="PF12705">
    <property type="entry name" value="PDDEXK_1"/>
    <property type="match status" value="1"/>
</dbReference>
<feature type="binding site" evidence="15">
    <location>
        <position position="1102"/>
    </location>
    <ligand>
        <name>Mg(2+)</name>
        <dbReference type="ChEBI" id="CHEBI:18420"/>
    </ligand>
</feature>
<dbReference type="SUPFAM" id="SSF52540">
    <property type="entry name" value="P-loop containing nucleoside triphosphate hydrolases"/>
    <property type="match status" value="1"/>
</dbReference>
<dbReference type="Gene3D" id="1.10.3170.10">
    <property type="entry name" value="Recbcd, chain B, domain 2"/>
    <property type="match status" value="1"/>
</dbReference>
<comment type="subunit">
    <text evidence="15">Heterotrimer of RecB, RecC and RecD. All subunits contribute to DNA-binding. Interacts with RecA.</text>
</comment>
<feature type="region of interest" description="DNA-binding and helicase activity, interacts with RecC" evidence="15">
    <location>
        <begin position="1"/>
        <end position="847"/>
    </location>
</feature>
<evidence type="ECO:0000256" key="10">
    <source>
        <dbReference type="ARBA" id="ARBA00023125"/>
    </source>
</evidence>
<dbReference type="Gene3D" id="3.40.50.300">
    <property type="entry name" value="P-loop containing nucleotide triphosphate hydrolases"/>
    <property type="match status" value="2"/>
</dbReference>
<dbReference type="GO" id="GO:0008854">
    <property type="term" value="F:exodeoxyribonuclease V activity"/>
    <property type="evidence" value="ECO:0007669"/>
    <property type="project" value="UniProtKB-EC"/>
</dbReference>
<comment type="function">
    <text evidence="15">A helicase/nuclease that prepares dsDNA breaks (DSB) for recombinational DNA repair. Binds to DSBs and unwinds DNA via a highly rapid and processive ATP-dependent bidirectional helicase activity. Unwinds dsDNA until it encounters a Chi (crossover hotspot instigator) sequence from the 3' direction. Cuts ssDNA a few nucleotides 3' to the Chi site. The properties and activities of the enzyme are changed at Chi. The Chi-altered holoenzyme produces a long 3'-ssDNA overhang and facilitates RecA-binding to the ssDNA for homologous DNA recombination and repair. Holoenzyme degrades any linearized DNA that is unable to undergo homologous recombination. In the holoenzyme this subunit contributes ATPase, 3'-5' helicase, exonuclease activity and loads RecA onto ssDNA.</text>
</comment>
<dbReference type="eggNOG" id="COG1074">
    <property type="taxonomic scope" value="Bacteria"/>
</dbReference>
<dbReference type="Gene3D" id="3.90.320.10">
    <property type="match status" value="1"/>
</dbReference>
<evidence type="ECO:0000313" key="20">
    <source>
        <dbReference type="Proteomes" id="UP000019276"/>
    </source>
</evidence>
<sequence>MSQGNLLSVENMVLSGRHLIEASAGTGKTYNITRIYLRLLLEKNLSVKEILLMTFTKAATEELKGRIEKVLRETLNKWSSLADSEDEFFISLHQAVPAEAAKLKLKAALLELDEASIYTIHGFCKTVLSQQAFASQLPMQMNMEVDTSELLIQAVQDWFRTNANNQSIIDALYQYNWHTPDRFFRQFSNALKTQQQYVVATADKINQAHQAAVELWLEAINTRKKQLRHDLLAQQTDIFEALVYSKKGAEQQKRQAEWACMLAWLDNPSLEIAPKEVGDFINGNRYRNNQLISDIFAPVKALRDEYKKTAASFDAELAAYLDAADVNQIVASAIDDIRISFVQNKSIKKVLDFDDLIYLLANALNQPQAQQQLIPQLRKQYPVALIDEFQDTDTNQYQILQSLYAVDAAEHALFMIGDPKQAIYGFRGGDIFTYLAARNHADYIWVMDTNWRSNLLVIQAYNRLFHGTNIELPARDVFGFDIQYQQVNAGKKSTENVFNDNSDYQAVNYWLYQPTDEDNKVVKNKADLKTGLAIYTANEIVRLLEEVELNNRAVRPQDIAILVRTGTEAAVIKQALQQANIASVYLSESSNVFESTQAKHILFVLEALLELDNSKLINRALASDLFGYTAQQIFDLHLDNNHNQYDLVIEQLQQYRLQWQQKGIMSVLLDLMQKNYQPLPQFHERGLTNMLHLAEILQKKSIQLKHPQQLMKWFKEQVSLPQSQSEAELRLESDSHLVQIVTQHKSKGLEYPIVFIPFATEYSDPTKVANRTNYLLRYFNQATGKSDLQVGLDASALQANKLEGEAEAVRLLYVAVTRAEHRLYIGMPMHNHAEKSALAKCLDLQRTDKSKWPQQLNEIAQEQAMQGAISIKQFDSLVDDIEVKVLNNSAQSTGELPVHIFTGDIEDNWYLSSFSSLTRNSHSQIKQIERHDEFNLKQLASPAEPAVEPIQNELRFTLKKGADAGNLLHDILEHSDFSKQNWSEVSEAPLSRFAQLPEEQHQYLYAWLDEVVQTPLPLMNLDGSPTGEHFCLADLHFNQTLREAEFYFPLNYLNIFKLNKILAQHRQEQHAHYLLQTNAIKGMMHGFIDLIFEYQGKYYVADYKSTHLGNQLADYGFEQLKLNNQSHYYDLQYLIYSVALHRYLQNRLPTYNYKEHFGGVYYLYLRGMKAAEQSLGDYYGVYYNTIELKVIESLDNLMADCQLEEQQTGEDRGQISLF</sequence>
<feature type="binding site" evidence="16">
    <location>
        <begin position="22"/>
        <end position="29"/>
    </location>
    <ligand>
        <name>ATP</name>
        <dbReference type="ChEBI" id="CHEBI:30616"/>
    </ligand>
</feature>
<evidence type="ECO:0000256" key="3">
    <source>
        <dbReference type="ARBA" id="ARBA00022741"/>
    </source>
</evidence>
<dbReference type="GO" id="GO:0003677">
    <property type="term" value="F:DNA binding"/>
    <property type="evidence" value="ECO:0007669"/>
    <property type="project" value="UniProtKB-UniRule"/>
</dbReference>
<dbReference type="CDD" id="cd22352">
    <property type="entry name" value="RecB_C-like"/>
    <property type="match status" value="1"/>
</dbReference>
<feature type="binding site" evidence="15">
    <location>
        <position position="969"/>
    </location>
    <ligand>
        <name>Mg(2+)</name>
        <dbReference type="ChEBI" id="CHEBI:18420"/>
    </ligand>
</feature>
<keyword evidence="10 15" id="KW-0238">DNA-binding</keyword>
<keyword evidence="3 15" id="KW-0547">Nucleotide-binding</keyword>
<dbReference type="STRING" id="1328313.DS2_03970"/>
<evidence type="ECO:0000256" key="9">
    <source>
        <dbReference type="ARBA" id="ARBA00022842"/>
    </source>
</evidence>
<evidence type="ECO:0000256" key="12">
    <source>
        <dbReference type="ARBA" id="ARBA00023235"/>
    </source>
</evidence>
<dbReference type="InterPro" id="IPR014016">
    <property type="entry name" value="UvrD-like_ATP-bd"/>
</dbReference>
<evidence type="ECO:0000256" key="13">
    <source>
        <dbReference type="ARBA" id="ARBA00034617"/>
    </source>
</evidence>
<dbReference type="EC" id="5.6.2.4" evidence="15"/>
<dbReference type="PROSITE" id="PS51217">
    <property type="entry name" value="UVRD_HELICASE_CTER"/>
    <property type="match status" value="1"/>
</dbReference>